<sequence length="110" mass="12010">MDFLKQAVNSAQGAGGNSNNDNNNNNQQQQQQQGGDNQQNQGGNSSSNNNNNQNQQGGDQQQDYGDKAFDFVAKKAGLNLSREQEEKITDGARQAYEKYSGKSVDSKYSN</sequence>
<reference evidence="2 3" key="2">
    <citation type="journal article" date="2014" name="Proc. Natl. Acad. Sci. U.S.A.">
        <title>Trajectory and genomic determinants of fungal-pathogen speciation and host adaptation.</title>
        <authorList>
            <person name="Hu X."/>
            <person name="Xiao G."/>
            <person name="Zheng P."/>
            <person name="Shang Y."/>
            <person name="Su Y."/>
            <person name="Zhang X."/>
            <person name="Liu X."/>
            <person name="Zhan S."/>
            <person name="St Leger R.J."/>
            <person name="Wang C."/>
        </authorList>
    </citation>
    <scope>GENOME REANNOTATION</scope>
    <source>
        <strain evidence="3">ARSEF 23 / ATCC MYA-3075</strain>
    </source>
</reference>
<protein>
    <submittedName>
        <fullName evidence="2">Uncharacterized protein</fullName>
    </submittedName>
</protein>
<evidence type="ECO:0000313" key="3">
    <source>
        <dbReference type="Proteomes" id="UP000002498"/>
    </source>
</evidence>
<reference evidence="2 3" key="1">
    <citation type="journal article" date="2011" name="PLoS Genet.">
        <title>Genome sequencing and comparative transcriptomics of the model entomopathogenic fungi Metarhizium anisopliae and M. acridum.</title>
        <authorList>
            <person name="Gao Q."/>
            <person name="Jin K."/>
            <person name="Ying S.H."/>
            <person name="Zhang Y."/>
            <person name="Xiao G."/>
            <person name="Shang Y."/>
            <person name="Duan Z."/>
            <person name="Hu X."/>
            <person name="Xie X.Q."/>
            <person name="Zhou G."/>
            <person name="Peng G."/>
            <person name="Luo Z."/>
            <person name="Huang W."/>
            <person name="Wang B."/>
            <person name="Fang W."/>
            <person name="Wang S."/>
            <person name="Zhong Y."/>
            <person name="Ma L.J."/>
            <person name="St Leger R.J."/>
            <person name="Zhao G.P."/>
            <person name="Pei Y."/>
            <person name="Feng M.G."/>
            <person name="Xia Y."/>
            <person name="Wang C."/>
        </authorList>
    </citation>
    <scope>NUCLEOTIDE SEQUENCE [LARGE SCALE GENOMIC DNA]</scope>
    <source>
        <strain evidence="3">ARSEF 23 / ATCC MYA-3075</strain>
    </source>
</reference>
<evidence type="ECO:0000256" key="1">
    <source>
        <dbReference type="SAM" id="MobiDB-lite"/>
    </source>
</evidence>
<feature type="compositionally biased region" description="Low complexity" evidence="1">
    <location>
        <begin position="9"/>
        <end position="63"/>
    </location>
</feature>
<gene>
    <name evidence="2" type="ORF">MAA_04685</name>
</gene>
<organism evidence="2 3">
    <name type="scientific">Metarhizium robertsii (strain ARSEF 23 / ATCC MYA-3075)</name>
    <name type="common">Metarhizium anisopliae (strain ARSEF 23)</name>
    <dbReference type="NCBI Taxonomy" id="655844"/>
    <lineage>
        <taxon>Eukaryota</taxon>
        <taxon>Fungi</taxon>
        <taxon>Dikarya</taxon>
        <taxon>Ascomycota</taxon>
        <taxon>Pezizomycotina</taxon>
        <taxon>Sordariomycetes</taxon>
        <taxon>Hypocreomycetidae</taxon>
        <taxon>Hypocreales</taxon>
        <taxon>Clavicipitaceae</taxon>
        <taxon>Metarhizium</taxon>
    </lineage>
</organism>
<dbReference type="EMBL" id="ADNJ02000001">
    <property type="protein sequence ID" value="EFY99756.2"/>
    <property type="molecule type" value="Genomic_DNA"/>
</dbReference>
<proteinExistence type="predicted"/>
<dbReference type="KEGG" id="maj:MAA_04685"/>
<name>E9EXD6_METRA</name>
<feature type="region of interest" description="Disordered" evidence="1">
    <location>
        <begin position="1"/>
        <end position="68"/>
    </location>
</feature>
<keyword evidence="3" id="KW-1185">Reference proteome</keyword>
<dbReference type="RefSeq" id="XP_007820972.2">
    <property type="nucleotide sequence ID" value="XM_007822781.2"/>
</dbReference>
<accession>E9EXD6</accession>
<dbReference type="OrthoDB" id="3050608at2759"/>
<dbReference type="Proteomes" id="UP000002498">
    <property type="component" value="Unassembled WGS sequence"/>
</dbReference>
<dbReference type="GeneID" id="19258971"/>
<dbReference type="HOGENOM" id="CLU_169797_0_0_1"/>
<evidence type="ECO:0000313" key="2">
    <source>
        <dbReference type="EMBL" id="EFY99756.2"/>
    </source>
</evidence>
<comment type="caution">
    <text evidence="2">The sequence shown here is derived from an EMBL/GenBank/DDBJ whole genome shotgun (WGS) entry which is preliminary data.</text>
</comment>
<dbReference type="AlphaFoldDB" id="E9EXD6"/>